<dbReference type="STRING" id="926562.Oweho_2290"/>
<dbReference type="PATRIC" id="fig|926562.3.peg.2307"/>
<dbReference type="InterPro" id="IPR029055">
    <property type="entry name" value="Ntn_hydrolases_N"/>
</dbReference>
<evidence type="ECO:0000313" key="2">
    <source>
        <dbReference type="EMBL" id="AEV33262.1"/>
    </source>
</evidence>
<keyword evidence="1" id="KW-1133">Transmembrane helix</keyword>
<name>G8R5I8_OWEHD</name>
<proteinExistence type="predicted"/>
<dbReference type="OrthoDB" id="641160at2"/>
<keyword evidence="1" id="KW-0472">Membrane</keyword>
<organism evidence="2 3">
    <name type="scientific">Owenweeksia hongkongensis (strain DSM 17368 / CIP 108786 / JCM 12287 / NRRL B-23963 / UST20020801)</name>
    <dbReference type="NCBI Taxonomy" id="926562"/>
    <lineage>
        <taxon>Bacteria</taxon>
        <taxon>Pseudomonadati</taxon>
        <taxon>Bacteroidota</taxon>
        <taxon>Flavobacteriia</taxon>
        <taxon>Flavobacteriales</taxon>
        <taxon>Owenweeksiaceae</taxon>
        <taxon>Owenweeksia</taxon>
    </lineage>
</organism>
<evidence type="ECO:0000256" key="1">
    <source>
        <dbReference type="SAM" id="Phobius"/>
    </source>
</evidence>
<dbReference type="RefSeq" id="WP_014202611.1">
    <property type="nucleotide sequence ID" value="NC_016599.1"/>
</dbReference>
<dbReference type="EMBL" id="CP003156">
    <property type="protein sequence ID" value="AEV33262.1"/>
    <property type="molecule type" value="Genomic_DNA"/>
</dbReference>
<evidence type="ECO:0000313" key="3">
    <source>
        <dbReference type="Proteomes" id="UP000005631"/>
    </source>
</evidence>
<dbReference type="eggNOG" id="COG3049">
    <property type="taxonomic scope" value="Bacteria"/>
</dbReference>
<feature type="transmembrane region" description="Helical" evidence="1">
    <location>
        <begin position="351"/>
        <end position="368"/>
    </location>
</feature>
<dbReference type="SUPFAM" id="SSF56235">
    <property type="entry name" value="N-terminal nucleophile aminohydrolases (Ntn hydrolases)"/>
    <property type="match status" value="1"/>
</dbReference>
<feature type="transmembrane region" description="Helical" evidence="1">
    <location>
        <begin position="305"/>
        <end position="331"/>
    </location>
</feature>
<feature type="transmembrane region" description="Helical" evidence="1">
    <location>
        <begin position="380"/>
        <end position="400"/>
    </location>
</feature>
<gene>
    <name evidence="2" type="ordered locus">Oweho_2290</name>
</gene>
<keyword evidence="3" id="KW-1185">Reference proteome</keyword>
<sequence>MYKLTADGKTMVGCNEDAWRTTSRIWFETAKNESEYGAAFTGSRKVGPNQFAPQSGMNTVGLTFSRLVSYFPKSDQKSDKKNITNEVSYLTEILHTCATVADVKRFIEQYDHSIFIGDVFIYIDSSGNYLVVEPYDLIEGSDQYYVLSNFCPSITTNDKARKLERYRNGEDLLTNHTPNASLDFCTAVSDTMHVCRSRNGDGTLLTSIWDTKEGLVNLYFYHSYDSTVQFDIADELAQGDHIINVASLFPTNPEFERLASFKTPFNTASLRVSLVILAGILTLLAFSFIVFSLRNRKTDSAYKNLIFISGLNVALTFYFFVLATNIGIYYFDAPFKHYSSSLISMSSYMPFLLLIITVPIFTYTIRFVRNAGAKAGIKSLLVANNLIYLLSIIAFAYWGLFNFWN</sequence>
<reference evidence="2 3" key="1">
    <citation type="journal article" date="2012" name="Stand. Genomic Sci.">
        <title>Genome sequence of the orange-pigmented seawater bacterium Owenweeksia hongkongensis type strain (UST20020801(T)).</title>
        <authorList>
            <person name="Riedel T."/>
            <person name="Held B."/>
            <person name="Nolan M."/>
            <person name="Lucas S."/>
            <person name="Lapidus A."/>
            <person name="Tice H."/>
            <person name="Del Rio T.G."/>
            <person name="Cheng J.F."/>
            <person name="Han C."/>
            <person name="Tapia R."/>
            <person name="Goodwin L.A."/>
            <person name="Pitluck S."/>
            <person name="Liolios K."/>
            <person name="Mavromatis K."/>
            <person name="Pagani I."/>
            <person name="Ivanova N."/>
            <person name="Mikhailova N."/>
            <person name="Pati A."/>
            <person name="Chen A."/>
            <person name="Palaniappan K."/>
            <person name="Rohde M."/>
            <person name="Tindall B.J."/>
            <person name="Detter J.C."/>
            <person name="Goker M."/>
            <person name="Woyke T."/>
            <person name="Bristow J."/>
            <person name="Eisen J.A."/>
            <person name="Markowitz V."/>
            <person name="Hugenholtz P."/>
            <person name="Klenk H.P."/>
            <person name="Kyrpides N.C."/>
        </authorList>
    </citation>
    <scope>NUCLEOTIDE SEQUENCE</scope>
    <source>
        <strain evidence="3">DSM 17368 / JCM 12287 / NRRL B-23963</strain>
    </source>
</reference>
<dbReference type="Gene3D" id="3.60.60.10">
    <property type="entry name" value="Penicillin V Acylase, Chain A"/>
    <property type="match status" value="1"/>
</dbReference>
<keyword evidence="1" id="KW-0812">Transmembrane</keyword>
<protein>
    <submittedName>
        <fullName evidence="2">Uncharacterized protein</fullName>
    </submittedName>
</protein>
<accession>G8R5I8</accession>
<dbReference type="Proteomes" id="UP000005631">
    <property type="component" value="Chromosome"/>
</dbReference>
<feature type="transmembrane region" description="Helical" evidence="1">
    <location>
        <begin position="272"/>
        <end position="293"/>
    </location>
</feature>
<dbReference type="KEGG" id="oho:Oweho_2290"/>
<dbReference type="HOGENOM" id="CLU_679424_0_0_10"/>
<dbReference type="AlphaFoldDB" id="G8R5I8"/>